<dbReference type="EMBL" id="QOQD01000012">
    <property type="protein sequence ID" value="RCL72587.1"/>
    <property type="molecule type" value="Genomic_DNA"/>
</dbReference>
<comment type="catalytic activity">
    <reaction evidence="4">
        <text>a 2'-deoxyribonucleoside 5'-triphosphate + H2O = a 2'-deoxyribonucleoside 5'-phosphate + diphosphate + H(+)</text>
        <dbReference type="Rhea" id="RHEA:44644"/>
        <dbReference type="ChEBI" id="CHEBI:15377"/>
        <dbReference type="ChEBI" id="CHEBI:15378"/>
        <dbReference type="ChEBI" id="CHEBI:33019"/>
        <dbReference type="ChEBI" id="CHEBI:61560"/>
        <dbReference type="ChEBI" id="CHEBI:65317"/>
        <dbReference type="EC" id="3.6.1.9"/>
    </reaction>
</comment>
<gene>
    <name evidence="5" type="ORF">DBW71_05065</name>
</gene>
<sequence>MKTKIILASKSNIRINLLKNTGVPFTSIGSNYDESIIQTEYTKVKQNIETVKTMVYKLALEKAKNISKDHQEDIVIGCDQVLLFDDKIFLKPKSIKESVSQLKQLSGNIHNLVTGTLCIKNEREVWHYISVQEMKMRKLSDEYIGNYIKSMNDKVFSVLGGYEIETIGINLFEKIGKDLFSIQGISILELLVFLRSEGYIE</sequence>
<dbReference type="Pfam" id="PF02545">
    <property type="entry name" value="Maf"/>
    <property type="match status" value="1"/>
</dbReference>
<accession>A0A368DL71</accession>
<comment type="function">
    <text evidence="4">Nucleoside triphosphate pyrophosphatase. May have a dual role in cell division arrest and in preventing the incorporation of modified nucleotides into cellular nucleic acids.</text>
</comment>
<dbReference type="HAMAP" id="MF_00528">
    <property type="entry name" value="Maf"/>
    <property type="match status" value="1"/>
</dbReference>
<proteinExistence type="inferred from homology"/>
<evidence type="ECO:0000256" key="1">
    <source>
        <dbReference type="ARBA" id="ARBA00001968"/>
    </source>
</evidence>
<evidence type="ECO:0000256" key="2">
    <source>
        <dbReference type="ARBA" id="ARBA00022801"/>
    </source>
</evidence>
<dbReference type="Proteomes" id="UP000253570">
    <property type="component" value="Unassembled WGS sequence"/>
</dbReference>
<comment type="cofactor">
    <cofactor evidence="1 4">
        <name>a divalent metal cation</name>
        <dbReference type="ChEBI" id="CHEBI:60240"/>
    </cofactor>
</comment>
<evidence type="ECO:0000313" key="5">
    <source>
        <dbReference type="EMBL" id="RCL72587.1"/>
    </source>
</evidence>
<comment type="subcellular location">
    <subcellularLocation>
        <location evidence="4">Cytoplasm</location>
    </subcellularLocation>
</comment>
<evidence type="ECO:0000256" key="3">
    <source>
        <dbReference type="ARBA" id="ARBA00023080"/>
    </source>
</evidence>
<dbReference type="GO" id="GO:0047429">
    <property type="term" value="F:nucleoside triphosphate diphosphatase activity"/>
    <property type="evidence" value="ECO:0007669"/>
    <property type="project" value="UniProtKB-EC"/>
</dbReference>
<keyword evidence="4" id="KW-0963">Cytoplasm</keyword>
<comment type="similarity">
    <text evidence="4">Belongs to the Maf family.</text>
</comment>
<organism evidence="5 6">
    <name type="scientific">PS1 clade bacterium</name>
    <dbReference type="NCBI Taxonomy" id="2175152"/>
    <lineage>
        <taxon>Bacteria</taxon>
        <taxon>Pseudomonadati</taxon>
        <taxon>Pseudomonadota</taxon>
        <taxon>Alphaproteobacteria</taxon>
        <taxon>PS1 clade</taxon>
    </lineage>
</organism>
<protein>
    <recommendedName>
        <fullName evidence="4">Nucleoside triphosphate pyrophosphatase</fullName>
        <ecNumber evidence="4">3.6.1.9</ecNumber>
    </recommendedName>
    <alternativeName>
        <fullName evidence="4">Nucleotide pyrophosphatase</fullName>
        <shortName evidence="4">Nucleotide PPase</shortName>
    </alternativeName>
</protein>
<comment type="caution">
    <text evidence="4">Lacks conserved residue(s) required for the propagation of feature annotation.</text>
</comment>
<dbReference type="InterPro" id="IPR029001">
    <property type="entry name" value="ITPase-like_fam"/>
</dbReference>
<evidence type="ECO:0000313" key="6">
    <source>
        <dbReference type="Proteomes" id="UP000253570"/>
    </source>
</evidence>
<keyword evidence="2 4" id="KW-0378">Hydrolase</keyword>
<dbReference type="SUPFAM" id="SSF52972">
    <property type="entry name" value="ITPase-like"/>
    <property type="match status" value="1"/>
</dbReference>
<dbReference type="PANTHER" id="PTHR43213">
    <property type="entry name" value="BIFUNCTIONAL DTTP/UTP PYROPHOSPHATASE/METHYLTRANSFERASE PROTEIN-RELATED"/>
    <property type="match status" value="1"/>
</dbReference>
<dbReference type="Gene3D" id="3.90.950.10">
    <property type="match status" value="1"/>
</dbReference>
<dbReference type="InterPro" id="IPR003697">
    <property type="entry name" value="Maf-like"/>
</dbReference>
<feature type="active site" description="Proton acceptor" evidence="4">
    <location>
        <position position="79"/>
    </location>
</feature>
<dbReference type="PIRSF" id="PIRSF006305">
    <property type="entry name" value="Maf"/>
    <property type="match status" value="1"/>
</dbReference>
<keyword evidence="3 4" id="KW-0546">Nucleotide metabolism</keyword>
<dbReference type="PANTHER" id="PTHR43213:SF5">
    <property type="entry name" value="BIFUNCTIONAL DTTP_UTP PYROPHOSPHATASE_METHYLTRANSFERASE PROTEIN-RELATED"/>
    <property type="match status" value="1"/>
</dbReference>
<evidence type="ECO:0000256" key="4">
    <source>
        <dbReference type="HAMAP-Rule" id="MF_00528"/>
    </source>
</evidence>
<dbReference type="AlphaFoldDB" id="A0A368DL71"/>
<name>A0A368DL71_9PROT</name>
<dbReference type="GO" id="GO:0009117">
    <property type="term" value="P:nucleotide metabolic process"/>
    <property type="evidence" value="ECO:0007669"/>
    <property type="project" value="UniProtKB-KW"/>
</dbReference>
<comment type="caution">
    <text evidence="5">The sequence shown here is derived from an EMBL/GenBank/DDBJ whole genome shotgun (WGS) entry which is preliminary data.</text>
</comment>
<comment type="catalytic activity">
    <reaction evidence="4">
        <text>a ribonucleoside 5'-triphosphate + H2O = a ribonucleoside 5'-phosphate + diphosphate + H(+)</text>
        <dbReference type="Rhea" id="RHEA:23996"/>
        <dbReference type="ChEBI" id="CHEBI:15377"/>
        <dbReference type="ChEBI" id="CHEBI:15378"/>
        <dbReference type="ChEBI" id="CHEBI:33019"/>
        <dbReference type="ChEBI" id="CHEBI:58043"/>
        <dbReference type="ChEBI" id="CHEBI:61557"/>
        <dbReference type="EC" id="3.6.1.9"/>
    </reaction>
</comment>
<reference evidence="5 6" key="1">
    <citation type="journal article" date="2018" name="Microbiome">
        <title>Fine metagenomic profile of the Mediterranean stratified and mixed water columns revealed by assembly and recruitment.</title>
        <authorList>
            <person name="Haro-Moreno J.M."/>
            <person name="Lopez-Perez M."/>
            <person name="De La Torre J.R."/>
            <person name="Picazo A."/>
            <person name="Camacho A."/>
            <person name="Rodriguez-Valera F."/>
        </authorList>
    </citation>
    <scope>NUCLEOTIDE SEQUENCE [LARGE SCALE GENOMIC DNA]</scope>
    <source>
        <strain evidence="5">MED-G57</strain>
    </source>
</reference>
<dbReference type="GO" id="GO:0005737">
    <property type="term" value="C:cytoplasm"/>
    <property type="evidence" value="ECO:0007669"/>
    <property type="project" value="UniProtKB-SubCell"/>
</dbReference>
<dbReference type="EC" id="3.6.1.9" evidence="4"/>